<protein>
    <submittedName>
        <fullName evidence="11">TonB-dependent receptor</fullName>
    </submittedName>
</protein>
<evidence type="ECO:0000313" key="11">
    <source>
        <dbReference type="EMBL" id="GAA0875410.1"/>
    </source>
</evidence>
<dbReference type="Pfam" id="PF00593">
    <property type="entry name" value="TonB_dep_Rec_b-barrel"/>
    <property type="match status" value="1"/>
</dbReference>
<evidence type="ECO:0000259" key="9">
    <source>
        <dbReference type="Pfam" id="PF00593"/>
    </source>
</evidence>
<keyword evidence="2" id="KW-0813">Transport</keyword>
<name>A0ABP3Y1M3_9FLAO</name>
<keyword evidence="6 8" id="KW-0472">Membrane</keyword>
<dbReference type="InterPro" id="IPR000531">
    <property type="entry name" value="Beta-barrel_TonB"/>
</dbReference>
<keyword evidence="7" id="KW-0998">Cell outer membrane</keyword>
<dbReference type="InterPro" id="IPR012910">
    <property type="entry name" value="Plug_dom"/>
</dbReference>
<dbReference type="Proteomes" id="UP001501126">
    <property type="component" value="Unassembled WGS sequence"/>
</dbReference>
<comment type="caution">
    <text evidence="11">The sequence shown here is derived from an EMBL/GenBank/DDBJ whole genome shotgun (WGS) entry which is preliminary data.</text>
</comment>
<dbReference type="PANTHER" id="PTHR30069:SF57">
    <property type="entry name" value="TONB-DEPENDENT RECEPTOR"/>
    <property type="match status" value="1"/>
</dbReference>
<reference evidence="12" key="1">
    <citation type="journal article" date="2019" name="Int. J. Syst. Evol. Microbiol.">
        <title>The Global Catalogue of Microorganisms (GCM) 10K type strain sequencing project: providing services to taxonomists for standard genome sequencing and annotation.</title>
        <authorList>
            <consortium name="The Broad Institute Genomics Platform"/>
            <consortium name="The Broad Institute Genome Sequencing Center for Infectious Disease"/>
            <person name="Wu L."/>
            <person name="Ma J."/>
        </authorList>
    </citation>
    <scope>NUCLEOTIDE SEQUENCE [LARGE SCALE GENOMIC DNA]</scope>
    <source>
        <strain evidence="12">JCM 16083</strain>
    </source>
</reference>
<dbReference type="Pfam" id="PF13715">
    <property type="entry name" value="CarbopepD_reg_2"/>
    <property type="match status" value="1"/>
</dbReference>
<comment type="subcellular location">
    <subcellularLocation>
        <location evidence="1">Cell outer membrane</location>
        <topology evidence="1">Multi-pass membrane protein</topology>
    </subcellularLocation>
</comment>
<proteinExistence type="inferred from homology"/>
<keyword evidence="3" id="KW-1134">Transmembrane beta strand</keyword>
<keyword evidence="4" id="KW-0812">Transmembrane</keyword>
<dbReference type="InterPro" id="IPR039426">
    <property type="entry name" value="TonB-dep_rcpt-like"/>
</dbReference>
<sequence length="808" mass="91319">MQHFITLFFVSFSFFLCSQSGIITGRVFNETNNEPIPFANVVVSELGIGAVSDIDGNYKIEGIDPGVYTIRSSCVGFEELIFAEVTVTISRTLRLDFPLSEKSTVSNEVVVQATPFRRNDESPVSLRTLNATEIERYPGANRDVSRVVQALPGVAQVPAFRNDIIIRGGSPGENKFYLDDIEVPNINHFATQGSSGGPVGLLNVNFIREVDFYAGAFPANRANGLSSVLSFKQKRGNDEALITSFTVGSSDFGLTFDGPIGKKANFIFSVRTSYLQLLFKALRLPFLPQYTDSQYKIDIDLNQKNRLTFIGLGAIDNFRLNESVNDGVTDEETLKRNTYLLNNLAINEQWNYTVGAKWTHFSKNSYQTVVVSRNMLKNTAVRYLNNIQTPENQLLDYASFEAENKFRFEHDWKKNGWKINAGFGYEYARYNNNTFNIVSIGNQLLQIDYQSDLRLSKGSMFGQVSKSFFNDRFNTSFGLRTDVSDYSSEMTNPLNQLAPILSLSYRLTEKWAISGNLGRYHQLPAYTILGFRDNDGNLVNRNNNLRYISVNHAVLGIEYISKWNGRFSVEGFYKVYDRYPFSLRDSISLANIGGDFGVVGNEAVSSTSKGRSVGGEFLYQQKLIKGFYGLLAYTFVRSEFQNKVGEYVPSAWDSRHILSMSVGKSFKKGWDIGVRWRYSGGAPYTPYDIQTSSLQQVWDVNGRGVFDYNQLNGRRLGSFHQLDIRVDKKFFFPRWSLNFYLDIQNVYNYQAELTPILTVVRDENGQPVVDPNNPNAYLTEQLTNYTGTVLPTIGIIIEFTAKKKSKEG</sequence>
<dbReference type="Pfam" id="PF07715">
    <property type="entry name" value="Plug"/>
    <property type="match status" value="1"/>
</dbReference>
<evidence type="ECO:0000256" key="2">
    <source>
        <dbReference type="ARBA" id="ARBA00022448"/>
    </source>
</evidence>
<keyword evidence="11" id="KW-0675">Receptor</keyword>
<dbReference type="InterPro" id="IPR008969">
    <property type="entry name" value="CarboxyPept-like_regulatory"/>
</dbReference>
<gene>
    <name evidence="11" type="ORF">GCM10009118_18190</name>
</gene>
<dbReference type="Gene3D" id="2.170.130.10">
    <property type="entry name" value="TonB-dependent receptor, plug domain"/>
    <property type="match status" value="1"/>
</dbReference>
<keyword evidence="12" id="KW-1185">Reference proteome</keyword>
<evidence type="ECO:0000256" key="6">
    <source>
        <dbReference type="ARBA" id="ARBA00023136"/>
    </source>
</evidence>
<evidence type="ECO:0000313" key="12">
    <source>
        <dbReference type="Proteomes" id="UP001501126"/>
    </source>
</evidence>
<dbReference type="SUPFAM" id="SSF56935">
    <property type="entry name" value="Porins"/>
    <property type="match status" value="1"/>
</dbReference>
<dbReference type="SUPFAM" id="SSF49464">
    <property type="entry name" value="Carboxypeptidase regulatory domain-like"/>
    <property type="match status" value="1"/>
</dbReference>
<keyword evidence="5 8" id="KW-0798">TonB box</keyword>
<evidence type="ECO:0000256" key="7">
    <source>
        <dbReference type="ARBA" id="ARBA00023237"/>
    </source>
</evidence>
<evidence type="ECO:0000256" key="1">
    <source>
        <dbReference type="ARBA" id="ARBA00004571"/>
    </source>
</evidence>
<evidence type="ECO:0000256" key="3">
    <source>
        <dbReference type="ARBA" id="ARBA00022452"/>
    </source>
</evidence>
<evidence type="ECO:0000256" key="8">
    <source>
        <dbReference type="RuleBase" id="RU003357"/>
    </source>
</evidence>
<comment type="similarity">
    <text evidence="8">Belongs to the TonB-dependent receptor family.</text>
</comment>
<evidence type="ECO:0000256" key="5">
    <source>
        <dbReference type="ARBA" id="ARBA00023077"/>
    </source>
</evidence>
<accession>A0ABP3Y1M3</accession>
<evidence type="ECO:0000256" key="4">
    <source>
        <dbReference type="ARBA" id="ARBA00022692"/>
    </source>
</evidence>
<feature type="domain" description="TonB-dependent receptor plug" evidence="10">
    <location>
        <begin position="120"/>
        <end position="219"/>
    </location>
</feature>
<feature type="domain" description="TonB-dependent receptor-like beta-barrel" evidence="9">
    <location>
        <begin position="301"/>
        <end position="745"/>
    </location>
</feature>
<dbReference type="InterPro" id="IPR036942">
    <property type="entry name" value="Beta-barrel_TonB_sf"/>
</dbReference>
<evidence type="ECO:0000259" key="10">
    <source>
        <dbReference type="Pfam" id="PF07715"/>
    </source>
</evidence>
<dbReference type="InterPro" id="IPR037066">
    <property type="entry name" value="Plug_dom_sf"/>
</dbReference>
<dbReference type="RefSeq" id="WP_343786860.1">
    <property type="nucleotide sequence ID" value="NZ_BAAAFH010000011.1"/>
</dbReference>
<dbReference type="Gene3D" id="2.60.40.1120">
    <property type="entry name" value="Carboxypeptidase-like, regulatory domain"/>
    <property type="match status" value="1"/>
</dbReference>
<dbReference type="PANTHER" id="PTHR30069">
    <property type="entry name" value="TONB-DEPENDENT OUTER MEMBRANE RECEPTOR"/>
    <property type="match status" value="1"/>
</dbReference>
<organism evidence="11 12">
    <name type="scientific">Wandonia haliotis</name>
    <dbReference type="NCBI Taxonomy" id="574963"/>
    <lineage>
        <taxon>Bacteria</taxon>
        <taxon>Pseudomonadati</taxon>
        <taxon>Bacteroidota</taxon>
        <taxon>Flavobacteriia</taxon>
        <taxon>Flavobacteriales</taxon>
        <taxon>Crocinitomicaceae</taxon>
        <taxon>Wandonia</taxon>
    </lineage>
</organism>
<dbReference type="EMBL" id="BAAAFH010000011">
    <property type="protein sequence ID" value="GAA0875410.1"/>
    <property type="molecule type" value="Genomic_DNA"/>
</dbReference>
<dbReference type="Gene3D" id="2.40.170.20">
    <property type="entry name" value="TonB-dependent receptor, beta-barrel domain"/>
    <property type="match status" value="1"/>
</dbReference>